<sequence length="110" mass="12454">MCKIWRASNYIYPKSRLRQVIHRGMVDEHSFPGRLETKVMIPFPVSVSFTRYPHLGLAASFGKCMLRFPAPVIHAWDLLPHLGNACLDIGTLHQTQLCTCDPGAIVYRGM</sequence>
<accession>A0AAV4TPL1</accession>
<reference evidence="1 2" key="1">
    <citation type="submission" date="2021-06" db="EMBL/GenBank/DDBJ databases">
        <title>Caerostris extrusa draft genome.</title>
        <authorList>
            <person name="Kono N."/>
            <person name="Arakawa K."/>
        </authorList>
    </citation>
    <scope>NUCLEOTIDE SEQUENCE [LARGE SCALE GENOMIC DNA]</scope>
</reference>
<evidence type="ECO:0000313" key="2">
    <source>
        <dbReference type="Proteomes" id="UP001054945"/>
    </source>
</evidence>
<dbReference type="AlphaFoldDB" id="A0AAV4TPL1"/>
<proteinExistence type="predicted"/>
<dbReference type="Proteomes" id="UP001054945">
    <property type="component" value="Unassembled WGS sequence"/>
</dbReference>
<comment type="caution">
    <text evidence="1">The sequence shown here is derived from an EMBL/GenBank/DDBJ whole genome shotgun (WGS) entry which is preliminary data.</text>
</comment>
<keyword evidence="2" id="KW-1185">Reference proteome</keyword>
<evidence type="ECO:0000313" key="1">
    <source>
        <dbReference type="EMBL" id="GIY47381.1"/>
    </source>
</evidence>
<name>A0AAV4TPL1_CAEEX</name>
<protein>
    <submittedName>
        <fullName evidence="1">Uncharacterized protein</fullName>
    </submittedName>
</protein>
<dbReference type="EMBL" id="BPLR01011571">
    <property type="protein sequence ID" value="GIY47381.1"/>
    <property type="molecule type" value="Genomic_DNA"/>
</dbReference>
<organism evidence="1 2">
    <name type="scientific">Caerostris extrusa</name>
    <name type="common">Bark spider</name>
    <name type="synonym">Caerostris bankana</name>
    <dbReference type="NCBI Taxonomy" id="172846"/>
    <lineage>
        <taxon>Eukaryota</taxon>
        <taxon>Metazoa</taxon>
        <taxon>Ecdysozoa</taxon>
        <taxon>Arthropoda</taxon>
        <taxon>Chelicerata</taxon>
        <taxon>Arachnida</taxon>
        <taxon>Araneae</taxon>
        <taxon>Araneomorphae</taxon>
        <taxon>Entelegynae</taxon>
        <taxon>Araneoidea</taxon>
        <taxon>Araneidae</taxon>
        <taxon>Caerostris</taxon>
    </lineage>
</organism>
<gene>
    <name evidence="1" type="ORF">CEXT_52691</name>
</gene>